<dbReference type="OrthoDB" id="9941440at2"/>
<dbReference type="RefSeq" id="WP_153012998.1">
    <property type="nucleotide sequence ID" value="NZ_LDSL01000172.1"/>
</dbReference>
<dbReference type="Proteomes" id="UP000072741">
    <property type="component" value="Unassembled WGS sequence"/>
</dbReference>
<accession>A0A147GM84</accession>
<protein>
    <submittedName>
        <fullName evidence="1">Uncharacterized protein</fullName>
    </submittedName>
</protein>
<dbReference type="EMBL" id="LDSL01000172">
    <property type="protein sequence ID" value="KTT14741.1"/>
    <property type="molecule type" value="Genomic_DNA"/>
</dbReference>
<organism evidence="1 2">
    <name type="scientific">Pseudacidovorax intermedius</name>
    <dbReference type="NCBI Taxonomy" id="433924"/>
    <lineage>
        <taxon>Bacteria</taxon>
        <taxon>Pseudomonadati</taxon>
        <taxon>Pseudomonadota</taxon>
        <taxon>Betaproteobacteria</taxon>
        <taxon>Burkholderiales</taxon>
        <taxon>Comamonadaceae</taxon>
        <taxon>Pseudacidovorax</taxon>
    </lineage>
</organism>
<proteinExistence type="predicted"/>
<name>A0A147GM84_9BURK</name>
<evidence type="ECO:0000313" key="2">
    <source>
        <dbReference type="Proteomes" id="UP000072741"/>
    </source>
</evidence>
<evidence type="ECO:0000313" key="1">
    <source>
        <dbReference type="EMBL" id="KTT14741.1"/>
    </source>
</evidence>
<reference evidence="1 2" key="1">
    <citation type="journal article" date="2016" name="Front. Microbiol.">
        <title>Genomic Resource of Rice Seed Associated Bacteria.</title>
        <authorList>
            <person name="Midha S."/>
            <person name="Bansal K."/>
            <person name="Sharma S."/>
            <person name="Kumar N."/>
            <person name="Patil P.P."/>
            <person name="Chaudhry V."/>
            <person name="Patil P.B."/>
        </authorList>
    </citation>
    <scope>NUCLEOTIDE SEQUENCE [LARGE SCALE GENOMIC DNA]</scope>
    <source>
        <strain evidence="1 2">NS331</strain>
    </source>
</reference>
<dbReference type="AlphaFoldDB" id="A0A147GM84"/>
<gene>
    <name evidence="1" type="ORF">NS331_22590</name>
</gene>
<sequence>MAPVQMASADTGSAQRGAIRAVIQIRQRGYRRQAFSRLMAGTSPQSNWSALPVPAAEKALRRGVLELSANRSVPAVSEEVAKADEQVTRMERREFDNIDRGMSGERCMPELPHCIPESWCTAGIYWLAYPRSPLAAELYDVINPGAATRGGYLATVDDFGFLVKVPAPIATGAAS</sequence>
<keyword evidence="2" id="KW-1185">Reference proteome</keyword>
<comment type="caution">
    <text evidence="1">The sequence shown here is derived from an EMBL/GenBank/DDBJ whole genome shotgun (WGS) entry which is preliminary data.</text>
</comment>